<accession>A0A6P2IPP6</accession>
<feature type="region of interest" description="Disordered" evidence="1">
    <location>
        <begin position="107"/>
        <end position="127"/>
    </location>
</feature>
<organism evidence="2 3">
    <name type="scientific">Burkholderia lata (strain ATCC 17760 / DSM 23089 / LMG 22485 / NCIMB 9086 / R18194 / 383)</name>
    <dbReference type="NCBI Taxonomy" id="482957"/>
    <lineage>
        <taxon>Bacteria</taxon>
        <taxon>Pseudomonadati</taxon>
        <taxon>Pseudomonadota</taxon>
        <taxon>Betaproteobacteria</taxon>
        <taxon>Burkholderiales</taxon>
        <taxon>Burkholderiaceae</taxon>
        <taxon>Burkholderia</taxon>
        <taxon>Burkholderia cepacia complex</taxon>
    </lineage>
</organism>
<dbReference type="EMBL" id="CABVPU010000004">
    <property type="protein sequence ID" value="VWB32751.1"/>
    <property type="molecule type" value="Genomic_DNA"/>
</dbReference>
<gene>
    <name evidence="2" type="ORF">BLA15945_01445</name>
</gene>
<evidence type="ECO:0000313" key="2">
    <source>
        <dbReference type="EMBL" id="VWB32751.1"/>
    </source>
</evidence>
<proteinExistence type="predicted"/>
<feature type="region of interest" description="Disordered" evidence="1">
    <location>
        <begin position="142"/>
        <end position="199"/>
    </location>
</feature>
<sequence length="199" mass="22267">MRSIMRSARIALYKSKKIADRSCSCAFHGFGFDGNAGGAPACRRRARLRDSEWSLTRRIGDRDNQARACGISPCVQRRRIETASAGINQRIGEIRRIQDGIIVPKQNRRPESISNPGRRSSITAKQATRDYRCAAALPCIMPMPRSPAPSPSSRVRCPDRCRRAGRQAALPTSRPRPPRSSCRPRWWPSGPCRGTCRRP</sequence>
<feature type="compositionally biased region" description="Polar residues" evidence="1">
    <location>
        <begin position="112"/>
        <end position="126"/>
    </location>
</feature>
<protein>
    <submittedName>
        <fullName evidence="2">Uncharacterized protein</fullName>
    </submittedName>
</protein>
<dbReference type="AlphaFoldDB" id="A0A6P2IPP6"/>
<feature type="compositionally biased region" description="Low complexity" evidence="1">
    <location>
        <begin position="179"/>
        <end position="189"/>
    </location>
</feature>
<evidence type="ECO:0000313" key="3">
    <source>
        <dbReference type="Proteomes" id="UP000494174"/>
    </source>
</evidence>
<reference evidence="2 3" key="1">
    <citation type="submission" date="2019-09" db="EMBL/GenBank/DDBJ databases">
        <authorList>
            <person name="Depoorter E."/>
        </authorList>
    </citation>
    <scope>NUCLEOTIDE SEQUENCE [LARGE SCALE GENOMIC DNA]</scope>
    <source>
        <strain evidence="2">R-15945</strain>
    </source>
</reference>
<evidence type="ECO:0000256" key="1">
    <source>
        <dbReference type="SAM" id="MobiDB-lite"/>
    </source>
</evidence>
<name>A0A6P2IPP6_BURL3</name>
<dbReference type="Proteomes" id="UP000494174">
    <property type="component" value="Unassembled WGS sequence"/>
</dbReference>